<evidence type="ECO:0000313" key="1">
    <source>
        <dbReference type="EMBL" id="MFC7602239.1"/>
    </source>
</evidence>
<evidence type="ECO:0000313" key="2">
    <source>
        <dbReference type="Proteomes" id="UP001596514"/>
    </source>
</evidence>
<dbReference type="EMBL" id="JBHTEE010000001">
    <property type="protein sequence ID" value="MFC7602239.1"/>
    <property type="molecule type" value="Genomic_DNA"/>
</dbReference>
<dbReference type="RefSeq" id="WP_343964399.1">
    <property type="nucleotide sequence ID" value="NZ_BAAAGK010000023.1"/>
</dbReference>
<dbReference type="Proteomes" id="UP001596514">
    <property type="component" value="Unassembled WGS sequence"/>
</dbReference>
<sequence>MPQTVVELARDVVAELAPGELKDFDFLSQAYLDNPKAARRAGKPSNEPNASGWSVAVPFLTTLAMAVITDVGKDLTKAAGQSAWSALKGRFAKEGTDTELPAADDEERLRELAIQAAAEHGVTPENAVRLAETIVKGWKHPK</sequence>
<reference evidence="2" key="1">
    <citation type="journal article" date="2019" name="Int. J. Syst. Evol. Microbiol.">
        <title>The Global Catalogue of Microorganisms (GCM) 10K type strain sequencing project: providing services to taxonomists for standard genome sequencing and annotation.</title>
        <authorList>
            <consortium name="The Broad Institute Genomics Platform"/>
            <consortium name="The Broad Institute Genome Sequencing Center for Infectious Disease"/>
            <person name="Wu L."/>
            <person name="Ma J."/>
        </authorList>
    </citation>
    <scope>NUCLEOTIDE SEQUENCE [LARGE SCALE GENOMIC DNA]</scope>
    <source>
        <strain evidence="2">JCM 10083</strain>
    </source>
</reference>
<proteinExistence type="predicted"/>
<organism evidence="1 2">
    <name type="scientific">Streptosporangium amethystogenes subsp. fukuiense</name>
    <dbReference type="NCBI Taxonomy" id="698418"/>
    <lineage>
        <taxon>Bacteria</taxon>
        <taxon>Bacillati</taxon>
        <taxon>Actinomycetota</taxon>
        <taxon>Actinomycetes</taxon>
        <taxon>Streptosporangiales</taxon>
        <taxon>Streptosporangiaceae</taxon>
        <taxon>Streptosporangium</taxon>
    </lineage>
</organism>
<gene>
    <name evidence="1" type="ORF">ACFQVD_19250</name>
</gene>
<comment type="caution">
    <text evidence="1">The sequence shown here is derived from an EMBL/GenBank/DDBJ whole genome shotgun (WGS) entry which is preliminary data.</text>
</comment>
<protein>
    <submittedName>
        <fullName evidence="1">Uncharacterized protein</fullName>
    </submittedName>
</protein>
<keyword evidence="2" id="KW-1185">Reference proteome</keyword>
<name>A0ABW2T1N5_9ACTN</name>
<accession>A0ABW2T1N5</accession>